<reference evidence="3 4" key="1">
    <citation type="submission" date="2017-07" db="EMBL/GenBank/DDBJ databases">
        <title>Flavobacterium cyanobacteriorum sp. nov., isolated from cyanobacterial aggregates in a eutrophic lake.</title>
        <authorList>
            <person name="Cai H."/>
        </authorList>
    </citation>
    <scope>NUCLEOTIDE SEQUENCE [LARGE SCALE GENOMIC DNA]</scope>
    <source>
        <strain evidence="3 4">TH167</strain>
    </source>
</reference>
<keyword evidence="1" id="KW-1133">Transmembrane helix</keyword>
<proteinExistence type="predicted"/>
<dbReference type="EMBL" id="NOXX01000194">
    <property type="protein sequence ID" value="OYQ44245.1"/>
    <property type="molecule type" value="Genomic_DNA"/>
</dbReference>
<gene>
    <name evidence="3" type="ORF">CHX27_08030</name>
</gene>
<evidence type="ECO:0000313" key="3">
    <source>
        <dbReference type="EMBL" id="OYQ44245.1"/>
    </source>
</evidence>
<dbReference type="CDD" id="cd03801">
    <property type="entry name" value="GT4_PimA-like"/>
    <property type="match status" value="1"/>
</dbReference>
<feature type="transmembrane region" description="Helical" evidence="1">
    <location>
        <begin position="73"/>
        <end position="91"/>
    </location>
</feature>
<dbReference type="Gene3D" id="3.40.50.2000">
    <property type="entry name" value="Glycogen Phosphorylase B"/>
    <property type="match status" value="1"/>
</dbReference>
<dbReference type="OrthoDB" id="1395864at2"/>
<dbReference type="InterPro" id="IPR050194">
    <property type="entry name" value="Glycosyltransferase_grp1"/>
</dbReference>
<dbReference type="Pfam" id="PF00534">
    <property type="entry name" value="Glycos_transf_1"/>
    <property type="match status" value="1"/>
</dbReference>
<sequence length="376" mass="43056">MRFTVFTHVAHVKHNDKLYAYRPYVTEMNIWFKYFDEIRVVAPLSKAHFTAIDAPYEHANITFVELKAFDFTSWANLLAALFFLPFNLFIIAREFQKKAHFHLRCPGNIGFLACIIQVFFPRKQKTAKYAGNWDPNSNQPKSYQWQRAILNSTFWSKNMRVLVYGDWPDNSTNIQPFFTATYSEQELHETTAKRDESSVVFAFVGGITAGKNPFYALELIENLHQQGLNCRLHFYGSGDLENALKQRISEKQLSFCKFFGAVSKEDLKAAYQKSYFMILPSQSEGWPKAVAEAMFWGCIPVITPVSCVPQMLDFGKRGILLTGDVIRDSEQLITLLQSGEMAAMSKAAQQWSISYTLESFENAIKAVIHHANITIN</sequence>
<evidence type="ECO:0000313" key="4">
    <source>
        <dbReference type="Proteomes" id="UP000216035"/>
    </source>
</evidence>
<keyword evidence="4" id="KW-1185">Reference proteome</keyword>
<evidence type="ECO:0000259" key="2">
    <source>
        <dbReference type="Pfam" id="PF00534"/>
    </source>
</evidence>
<dbReference type="RefSeq" id="WP_094486245.1">
    <property type="nucleotide sequence ID" value="NZ_NOXX01000194.1"/>
</dbReference>
<name>A0A255ZTL8_9FLAO</name>
<dbReference type="PANTHER" id="PTHR45947:SF3">
    <property type="entry name" value="SULFOQUINOVOSYL TRANSFERASE SQD2"/>
    <property type="match status" value="1"/>
</dbReference>
<dbReference type="Proteomes" id="UP000216035">
    <property type="component" value="Unassembled WGS sequence"/>
</dbReference>
<comment type="caution">
    <text evidence="3">The sequence shown here is derived from an EMBL/GenBank/DDBJ whole genome shotgun (WGS) entry which is preliminary data.</text>
</comment>
<dbReference type="GO" id="GO:0016757">
    <property type="term" value="F:glycosyltransferase activity"/>
    <property type="evidence" value="ECO:0007669"/>
    <property type="project" value="InterPro"/>
</dbReference>
<dbReference type="AlphaFoldDB" id="A0A255ZTL8"/>
<evidence type="ECO:0000256" key="1">
    <source>
        <dbReference type="SAM" id="Phobius"/>
    </source>
</evidence>
<keyword evidence="1" id="KW-0812">Transmembrane</keyword>
<protein>
    <recommendedName>
        <fullName evidence="2">Glycosyl transferase family 1 domain-containing protein</fullName>
    </recommendedName>
</protein>
<organism evidence="3 4">
    <name type="scientific">Flavobacterium aurantiibacter</name>
    <dbReference type="NCBI Taxonomy" id="2023067"/>
    <lineage>
        <taxon>Bacteria</taxon>
        <taxon>Pseudomonadati</taxon>
        <taxon>Bacteroidota</taxon>
        <taxon>Flavobacteriia</taxon>
        <taxon>Flavobacteriales</taxon>
        <taxon>Flavobacteriaceae</taxon>
        <taxon>Flavobacterium</taxon>
    </lineage>
</organism>
<dbReference type="PANTHER" id="PTHR45947">
    <property type="entry name" value="SULFOQUINOVOSYL TRANSFERASE SQD2"/>
    <property type="match status" value="1"/>
</dbReference>
<accession>A0A255ZTL8</accession>
<feature type="domain" description="Glycosyl transferase family 1" evidence="2">
    <location>
        <begin position="193"/>
        <end position="350"/>
    </location>
</feature>
<keyword evidence="1" id="KW-0472">Membrane</keyword>
<dbReference type="InterPro" id="IPR001296">
    <property type="entry name" value="Glyco_trans_1"/>
</dbReference>
<dbReference type="SUPFAM" id="SSF53756">
    <property type="entry name" value="UDP-Glycosyltransferase/glycogen phosphorylase"/>
    <property type="match status" value="1"/>
</dbReference>